<comment type="catalytic activity">
    <reaction evidence="4">
        <text>holo-[ACP] + malonyl-CoA = malonyl-[ACP] + CoA</text>
        <dbReference type="Rhea" id="RHEA:41792"/>
        <dbReference type="Rhea" id="RHEA-COMP:9623"/>
        <dbReference type="Rhea" id="RHEA-COMP:9685"/>
        <dbReference type="ChEBI" id="CHEBI:57287"/>
        <dbReference type="ChEBI" id="CHEBI:57384"/>
        <dbReference type="ChEBI" id="CHEBI:64479"/>
        <dbReference type="ChEBI" id="CHEBI:78449"/>
        <dbReference type="EC" id="2.3.1.39"/>
    </reaction>
</comment>
<dbReference type="RefSeq" id="WP_116021221.1">
    <property type="nucleotide sequence ID" value="NZ_QTTT01000001.1"/>
</dbReference>
<dbReference type="AlphaFoldDB" id="A0A3D9SI94"/>
<dbReference type="Gene3D" id="3.30.70.250">
    <property type="entry name" value="Malonyl-CoA ACP transacylase, ACP-binding"/>
    <property type="match status" value="1"/>
</dbReference>
<dbReference type="InterPro" id="IPR014043">
    <property type="entry name" value="Acyl_transferase_dom"/>
</dbReference>
<accession>A0A3D9SI94</accession>
<protein>
    <recommendedName>
        <fullName evidence="1">[acyl-carrier-protein] S-malonyltransferase</fullName>
        <ecNumber evidence="1">2.3.1.39</ecNumber>
    </recommendedName>
</protein>
<dbReference type="GO" id="GO:0006633">
    <property type="term" value="P:fatty acid biosynthetic process"/>
    <property type="evidence" value="ECO:0007669"/>
    <property type="project" value="TreeGrafter"/>
</dbReference>
<keyword evidence="3" id="KW-0012">Acyltransferase</keyword>
<evidence type="ECO:0000256" key="1">
    <source>
        <dbReference type="ARBA" id="ARBA00013258"/>
    </source>
</evidence>
<evidence type="ECO:0000313" key="6">
    <source>
        <dbReference type="EMBL" id="REE95417.1"/>
    </source>
</evidence>
<name>A0A3D9SI94_9ACTN</name>
<dbReference type="Gene3D" id="3.40.366.10">
    <property type="entry name" value="Malonyl-Coenzyme A Acyl Carrier Protein, domain 2"/>
    <property type="match status" value="1"/>
</dbReference>
<dbReference type="SMART" id="SM00827">
    <property type="entry name" value="PKS_AT"/>
    <property type="match status" value="1"/>
</dbReference>
<dbReference type="InterPro" id="IPR001227">
    <property type="entry name" value="Ac_transferase_dom_sf"/>
</dbReference>
<dbReference type="InterPro" id="IPR016036">
    <property type="entry name" value="Malonyl_transacylase_ACP-bd"/>
</dbReference>
<dbReference type="GO" id="GO:0004314">
    <property type="term" value="F:[acyl-carrier-protein] S-malonyltransferase activity"/>
    <property type="evidence" value="ECO:0007669"/>
    <property type="project" value="UniProtKB-EC"/>
</dbReference>
<dbReference type="GO" id="GO:0005829">
    <property type="term" value="C:cytosol"/>
    <property type="evidence" value="ECO:0007669"/>
    <property type="project" value="TreeGrafter"/>
</dbReference>
<organism evidence="6 7">
    <name type="scientific">Thermomonospora umbrina</name>
    <dbReference type="NCBI Taxonomy" id="111806"/>
    <lineage>
        <taxon>Bacteria</taxon>
        <taxon>Bacillati</taxon>
        <taxon>Actinomycetota</taxon>
        <taxon>Actinomycetes</taxon>
        <taxon>Streptosporangiales</taxon>
        <taxon>Thermomonosporaceae</taxon>
        <taxon>Thermomonospora</taxon>
    </lineage>
</organism>
<dbReference type="EC" id="2.3.1.39" evidence="1"/>
<dbReference type="SUPFAM" id="SSF52151">
    <property type="entry name" value="FabD/lysophospholipase-like"/>
    <property type="match status" value="1"/>
</dbReference>
<evidence type="ECO:0000256" key="4">
    <source>
        <dbReference type="ARBA" id="ARBA00048462"/>
    </source>
</evidence>
<evidence type="ECO:0000256" key="3">
    <source>
        <dbReference type="ARBA" id="ARBA00023315"/>
    </source>
</evidence>
<dbReference type="Proteomes" id="UP000256661">
    <property type="component" value="Unassembled WGS sequence"/>
</dbReference>
<evidence type="ECO:0000256" key="2">
    <source>
        <dbReference type="ARBA" id="ARBA00022679"/>
    </source>
</evidence>
<reference evidence="6 7" key="1">
    <citation type="submission" date="2018-08" db="EMBL/GenBank/DDBJ databases">
        <title>Sequencing the genomes of 1000 actinobacteria strains.</title>
        <authorList>
            <person name="Klenk H.-P."/>
        </authorList>
    </citation>
    <scope>NUCLEOTIDE SEQUENCE [LARGE SCALE GENOMIC DNA]</scope>
    <source>
        <strain evidence="6 7">DSM 43927</strain>
    </source>
</reference>
<dbReference type="OrthoDB" id="3248271at2"/>
<dbReference type="PANTHER" id="PTHR42681">
    <property type="entry name" value="MALONYL-COA-ACYL CARRIER PROTEIN TRANSACYLASE, MITOCHONDRIAL"/>
    <property type="match status" value="1"/>
</dbReference>
<dbReference type="InterPro" id="IPR016035">
    <property type="entry name" value="Acyl_Trfase/lysoPLipase"/>
</dbReference>
<comment type="caution">
    <text evidence="6">The sequence shown here is derived from an EMBL/GenBank/DDBJ whole genome shotgun (WGS) entry which is preliminary data.</text>
</comment>
<dbReference type="SUPFAM" id="SSF55048">
    <property type="entry name" value="Probable ACP-binding domain of malonyl-CoA ACP transacylase"/>
    <property type="match status" value="1"/>
</dbReference>
<evidence type="ECO:0000259" key="5">
    <source>
        <dbReference type="SMART" id="SM00827"/>
    </source>
</evidence>
<evidence type="ECO:0000313" key="7">
    <source>
        <dbReference type="Proteomes" id="UP000256661"/>
    </source>
</evidence>
<dbReference type="PANTHER" id="PTHR42681:SF1">
    <property type="entry name" value="MALONYL-COA-ACYL CARRIER PROTEIN TRANSACYLASE, MITOCHONDRIAL"/>
    <property type="match status" value="1"/>
</dbReference>
<gene>
    <name evidence="6" type="ORF">DFJ69_0805</name>
</gene>
<keyword evidence="7" id="KW-1185">Reference proteome</keyword>
<dbReference type="InterPro" id="IPR050858">
    <property type="entry name" value="Mal-CoA-ACP_Trans/PKS_FabD"/>
</dbReference>
<dbReference type="Pfam" id="PF00698">
    <property type="entry name" value="Acyl_transf_1"/>
    <property type="match status" value="1"/>
</dbReference>
<feature type="domain" description="Malonyl-CoA:ACP transacylase (MAT)" evidence="5">
    <location>
        <begin position="5"/>
        <end position="286"/>
    </location>
</feature>
<dbReference type="EMBL" id="QTTT01000001">
    <property type="protein sequence ID" value="REE95417.1"/>
    <property type="molecule type" value="Genomic_DNA"/>
</dbReference>
<sequence>MIVIASPGQGAQTPGFLEPWLDVPAVADRLAWWSAVTGLDLVRFGTTADAEEIRDTAVAQPLLVSAALAAAAELDATPGLVAGHSVGELAAAVIAGVLSPEAALVFVRERGRSMAAASAVAETGMTAVLGGDPDEVLAALDKHELTAANINGAGQVVAAGTKERLAALADAPPAKARLRPLSVAGAFHTEHMAPAVDRLAALAPGMPVNDPTTRLLSNRDGAVVESGAEYVRRLVGQVASPVRWDACMATMRELGVTAIIELPPAGTLVGLARRELKGVATLAVKTPDDLDAARDLIKAHTS</sequence>
<proteinExistence type="predicted"/>
<keyword evidence="2 6" id="KW-0808">Transferase</keyword>